<feature type="compositionally biased region" description="Pro residues" evidence="1">
    <location>
        <begin position="398"/>
        <end position="409"/>
    </location>
</feature>
<organism evidence="3 4">
    <name type="scientific">Paratrimastix pyriformis</name>
    <dbReference type="NCBI Taxonomy" id="342808"/>
    <lineage>
        <taxon>Eukaryota</taxon>
        <taxon>Metamonada</taxon>
        <taxon>Preaxostyla</taxon>
        <taxon>Paratrimastigidae</taxon>
        <taxon>Paratrimastix</taxon>
    </lineage>
</organism>
<feature type="region of interest" description="Disordered" evidence="1">
    <location>
        <begin position="336"/>
        <end position="415"/>
    </location>
</feature>
<sequence>MARGKEKSGGGWGIFILVGLLFLFAYVATKTRTKLPPVPKKEGTIVTLVTSSICEVNPTIKRAISSWNELDSTTVMIMSRIPTILHYAGQFPQYHLRPRLKSMKGLPLLVPAFRTAEEFADSPFTLATSAELMFFGDLQATLRSLPRSRKLLLVGRRFEIDPAYLPKDIFPDPATVKQRDPAFTPDFARRPSDVHTWERTVEMTTYFRGKAVLAGPDQVDYLIWSKGTFDWDALPNFLLGRDFYMPALLSYCLNNNITVIDATKTITALRLRPSRPPIRHATKVDWNSKLAAERGWSSPATSTIAGAPLETRWAPLDPEVAPSQFRRAELEANALHKQDECGQPGRGCPFTPGNSHDGEEDQWEQEAPTTRPADGPLEVGPDGVVRFDGAPSPRRPSKQPPRATPPPRAGPGEDEDWVCDLADIWARQQRVLVAARAPTSVSRIDHPAPGNGKKLPRR</sequence>
<accession>A0ABQ8UUE1</accession>
<keyword evidence="4" id="KW-1185">Reference proteome</keyword>
<protein>
    <submittedName>
        <fullName evidence="3">Uncharacterized protein</fullName>
    </submittedName>
</protein>
<evidence type="ECO:0000256" key="1">
    <source>
        <dbReference type="SAM" id="MobiDB-lite"/>
    </source>
</evidence>
<feature type="region of interest" description="Disordered" evidence="1">
    <location>
        <begin position="435"/>
        <end position="458"/>
    </location>
</feature>
<evidence type="ECO:0000256" key="2">
    <source>
        <dbReference type="SAM" id="Phobius"/>
    </source>
</evidence>
<evidence type="ECO:0000313" key="3">
    <source>
        <dbReference type="EMBL" id="KAJ4460350.1"/>
    </source>
</evidence>
<name>A0ABQ8UUE1_9EUKA</name>
<gene>
    <name evidence="3" type="ORF">PAPYR_3364</name>
</gene>
<keyword evidence="2" id="KW-0472">Membrane</keyword>
<proteinExistence type="predicted"/>
<reference evidence="3" key="1">
    <citation type="journal article" date="2022" name="bioRxiv">
        <title>Genomics of Preaxostyla Flagellates Illuminates Evolutionary Transitions and the Path Towards Mitochondrial Loss.</title>
        <authorList>
            <person name="Novak L.V.F."/>
            <person name="Treitli S.C."/>
            <person name="Pyrih J."/>
            <person name="Halakuc P."/>
            <person name="Pipaliya S.V."/>
            <person name="Vacek V."/>
            <person name="Brzon O."/>
            <person name="Soukal P."/>
            <person name="Eme L."/>
            <person name="Dacks J.B."/>
            <person name="Karnkowska A."/>
            <person name="Elias M."/>
            <person name="Hampl V."/>
        </authorList>
    </citation>
    <scope>NUCLEOTIDE SEQUENCE</scope>
    <source>
        <strain evidence="3">RCP-MX</strain>
    </source>
</reference>
<feature type="transmembrane region" description="Helical" evidence="2">
    <location>
        <begin position="12"/>
        <end position="29"/>
    </location>
</feature>
<evidence type="ECO:0000313" key="4">
    <source>
        <dbReference type="Proteomes" id="UP001141327"/>
    </source>
</evidence>
<comment type="caution">
    <text evidence="3">The sequence shown here is derived from an EMBL/GenBank/DDBJ whole genome shotgun (WGS) entry which is preliminary data.</text>
</comment>
<dbReference type="Proteomes" id="UP001141327">
    <property type="component" value="Unassembled WGS sequence"/>
</dbReference>
<dbReference type="EMBL" id="JAPMOS010000013">
    <property type="protein sequence ID" value="KAJ4460350.1"/>
    <property type="molecule type" value="Genomic_DNA"/>
</dbReference>
<keyword evidence="2" id="KW-1133">Transmembrane helix</keyword>
<keyword evidence="2" id="KW-0812">Transmembrane</keyword>